<dbReference type="PANTHER" id="PTHR31669">
    <property type="entry name" value="PROTEIN FAR1-RELATED SEQUENCE 10-RELATED"/>
    <property type="match status" value="1"/>
</dbReference>
<dbReference type="Proteomes" id="UP001459277">
    <property type="component" value="Unassembled WGS sequence"/>
</dbReference>
<evidence type="ECO:0000256" key="5">
    <source>
        <dbReference type="PROSITE-ProRule" id="PRU00325"/>
    </source>
</evidence>
<comment type="caution">
    <text evidence="8">The sequence shown here is derived from an EMBL/GenBank/DDBJ whole genome shotgun (WGS) entry which is preliminary data.</text>
</comment>
<dbReference type="AlphaFoldDB" id="A0AAW2CID7"/>
<comment type="subcellular location">
    <subcellularLocation>
        <location evidence="6">Nucleus</location>
    </subcellularLocation>
</comment>
<keyword evidence="6" id="KW-0539">Nucleus</keyword>
<comment type="function">
    <text evidence="6">Putative transcription activator involved in regulating light control of development.</text>
</comment>
<dbReference type="PANTHER" id="PTHR31669:SF282">
    <property type="entry name" value="PROTEIN FAR1-RELATED SEQUENCE"/>
    <property type="match status" value="1"/>
</dbReference>
<dbReference type="Pfam" id="PF04434">
    <property type="entry name" value="SWIM"/>
    <property type="match status" value="1"/>
</dbReference>
<evidence type="ECO:0000256" key="3">
    <source>
        <dbReference type="ARBA" id="ARBA00022771"/>
    </source>
</evidence>
<sequence>MNVMEFEATWSAMIEKHKQQNNDWLNRLYHVREKWCTSFNVDFFSAKMKSTQRSESTNSVFHKIMKTSLPLIQVIEFYEEKVAQMRQKETNEDFHCKNGVPAKVNRYGGMLKHAANVYTLILFKMFEDEFSLGTGLNCVETNHLDDEFTFSLVGGDDNRVHIVHFNRSNLTICCDCKLFETLGLLCCHALRVFLVNNVNMIPEKYISSRWRRDAKKRLTCANSCQLNEKSTHALRMSELSHMVYNLFDKVASYNEVTKFVKKKLSEVTLEAEQMIMAMNKVENVGKESHQENLPNDDDLQICLVGDQPILDPPHVRTKGVTNKRIKGLLEKGKKKKVKGAIISQVPQAGSMMHGESAALFFPPEMCCDYPMVSSTRMFQENFFLPQLNQRSGGWWKQSIHRRSIAKSSAPVFRGVAVKLEQLSELFWAEQDW</sequence>
<dbReference type="GO" id="GO:0005634">
    <property type="term" value="C:nucleus"/>
    <property type="evidence" value="ECO:0007669"/>
    <property type="project" value="UniProtKB-SubCell"/>
</dbReference>
<name>A0AAW2CID7_9ROSI</name>
<dbReference type="InterPro" id="IPR031052">
    <property type="entry name" value="FHY3/FAR1"/>
</dbReference>
<feature type="domain" description="SWIM-type" evidence="7">
    <location>
        <begin position="161"/>
        <end position="197"/>
    </location>
</feature>
<protein>
    <recommendedName>
        <fullName evidence="6">Protein FAR1-RELATED SEQUENCE</fullName>
    </recommendedName>
</protein>
<keyword evidence="9" id="KW-1185">Reference proteome</keyword>
<comment type="similarity">
    <text evidence="1 6">Belongs to the FHY3/FAR1 family.</text>
</comment>
<keyword evidence="3 5" id="KW-0863">Zinc-finger</keyword>
<evidence type="ECO:0000313" key="8">
    <source>
        <dbReference type="EMBL" id="KAK9997263.1"/>
    </source>
</evidence>
<dbReference type="PROSITE" id="PS50966">
    <property type="entry name" value="ZF_SWIM"/>
    <property type="match status" value="1"/>
</dbReference>
<dbReference type="SMART" id="SM00575">
    <property type="entry name" value="ZnF_PMZ"/>
    <property type="match status" value="1"/>
</dbReference>
<dbReference type="InterPro" id="IPR006564">
    <property type="entry name" value="Znf_PMZ"/>
</dbReference>
<reference evidence="8 9" key="1">
    <citation type="submission" date="2024-01" db="EMBL/GenBank/DDBJ databases">
        <title>A telomere-to-telomere, gap-free genome of sweet tea (Lithocarpus litseifolius).</title>
        <authorList>
            <person name="Zhou J."/>
        </authorList>
    </citation>
    <scope>NUCLEOTIDE SEQUENCE [LARGE SCALE GENOMIC DNA]</scope>
    <source>
        <strain evidence="8">Zhou-2022a</strain>
        <tissue evidence="8">Leaf</tissue>
    </source>
</reference>
<proteinExistence type="inferred from homology"/>
<evidence type="ECO:0000313" key="9">
    <source>
        <dbReference type="Proteomes" id="UP001459277"/>
    </source>
</evidence>
<evidence type="ECO:0000256" key="6">
    <source>
        <dbReference type="RuleBase" id="RU367018"/>
    </source>
</evidence>
<evidence type="ECO:0000256" key="1">
    <source>
        <dbReference type="ARBA" id="ARBA00005889"/>
    </source>
</evidence>
<keyword evidence="2 6" id="KW-0479">Metal-binding</keyword>
<evidence type="ECO:0000259" key="7">
    <source>
        <dbReference type="PROSITE" id="PS50966"/>
    </source>
</evidence>
<evidence type="ECO:0000256" key="2">
    <source>
        <dbReference type="ARBA" id="ARBA00022723"/>
    </source>
</evidence>
<gene>
    <name evidence="8" type="ORF">SO802_021949</name>
</gene>
<keyword evidence="4 6" id="KW-0862">Zinc</keyword>
<dbReference type="GO" id="GO:0006355">
    <property type="term" value="P:regulation of DNA-templated transcription"/>
    <property type="evidence" value="ECO:0007669"/>
    <property type="project" value="UniProtKB-UniRule"/>
</dbReference>
<organism evidence="8 9">
    <name type="scientific">Lithocarpus litseifolius</name>
    <dbReference type="NCBI Taxonomy" id="425828"/>
    <lineage>
        <taxon>Eukaryota</taxon>
        <taxon>Viridiplantae</taxon>
        <taxon>Streptophyta</taxon>
        <taxon>Embryophyta</taxon>
        <taxon>Tracheophyta</taxon>
        <taxon>Spermatophyta</taxon>
        <taxon>Magnoliopsida</taxon>
        <taxon>eudicotyledons</taxon>
        <taxon>Gunneridae</taxon>
        <taxon>Pentapetalae</taxon>
        <taxon>rosids</taxon>
        <taxon>fabids</taxon>
        <taxon>Fagales</taxon>
        <taxon>Fagaceae</taxon>
        <taxon>Lithocarpus</taxon>
    </lineage>
</organism>
<evidence type="ECO:0000256" key="4">
    <source>
        <dbReference type="ARBA" id="ARBA00022833"/>
    </source>
</evidence>
<dbReference type="InterPro" id="IPR007527">
    <property type="entry name" value="Znf_SWIM"/>
</dbReference>
<accession>A0AAW2CID7</accession>
<dbReference type="EMBL" id="JAZDWU010000007">
    <property type="protein sequence ID" value="KAK9997263.1"/>
    <property type="molecule type" value="Genomic_DNA"/>
</dbReference>
<dbReference type="GO" id="GO:0008270">
    <property type="term" value="F:zinc ion binding"/>
    <property type="evidence" value="ECO:0007669"/>
    <property type="project" value="UniProtKB-UniRule"/>
</dbReference>